<evidence type="ECO:0000313" key="3">
    <source>
        <dbReference type="EMBL" id="NCU62492.1"/>
    </source>
</evidence>
<reference evidence="3 4" key="1">
    <citation type="submission" date="2018-10" db="EMBL/GenBank/DDBJ databases">
        <title>Iterative Subtractive Binning of Freshwater Chronoseries Metagenomes Recovers Nearly Complete Genomes from over Four Hundred Novel Species.</title>
        <authorList>
            <person name="Rodriguez-R L.M."/>
            <person name="Tsementzi D."/>
            <person name="Luo C."/>
            <person name="Konstantinidis K.T."/>
        </authorList>
    </citation>
    <scope>NUCLEOTIDE SEQUENCE [LARGE SCALE GENOMIC DNA]</scope>
    <source>
        <strain evidence="3">WB7_2B_003</strain>
        <strain evidence="2">WB8_2A_004</strain>
    </source>
</reference>
<dbReference type="InterPro" id="IPR003695">
    <property type="entry name" value="Ppx_GppA_N"/>
</dbReference>
<gene>
    <name evidence="3" type="ORF">EBV78_00110</name>
    <name evidence="2" type="ORF">EBX74_00260</name>
</gene>
<proteinExistence type="predicted"/>
<dbReference type="InterPro" id="IPR050273">
    <property type="entry name" value="GppA/Ppx_hydrolase"/>
</dbReference>
<dbReference type="Gene3D" id="1.10.3210.10">
    <property type="entry name" value="Hypothetical protein af1432"/>
    <property type="match status" value="1"/>
</dbReference>
<sequence length="497" mass="56485">MIARERDFINKEAIIDLGSNSIRMLIYDNILNSQIPVFNEKAVCQLGKNLDRTGKLDPKGAEFALTVLKRFKQILSNLKVKKYKAIGTAALREATDAKEFIIKAQKIIKKKIVILSGNKEAENSALGVIIGFQKVNGVVADLGGGSLELARVEKNIIHEKISLPLGVLRLFNQPKRNKNKVRKIISFYLNKIEWLRKNKIKNLYLCGGTWRTFMNAHMIKSDYPLAILHQYKLSGFETLKFANKLNSIKAIKYEKLASATKSRTNYIPIGGFILSNLIRICDPVNVFLSQSGVREGSLISRSHLRVLQNNSLNRSVHFISHKKADYAANYLKLYNFIKNLFLSNEKHFPHRLLLPACSLSNFDWGLGVYQRAELVFQEVINAPILKLSHSDRIKLGLVSFWRHCSTKYYPNVEFVKLLSNEEIVACKQIGAALRLASSIGVISNIFFDKIKIYKSSNKDLILKVSKKDTQVISNQVQKRLRSLGEEMKLKSKIIYTN</sequence>
<dbReference type="Pfam" id="PF02541">
    <property type="entry name" value="Ppx-GppA"/>
    <property type="match status" value="1"/>
</dbReference>
<organism evidence="3 4">
    <name type="scientific">Candidatus Fonsibacter lacus</name>
    <dbReference type="NCBI Taxonomy" id="2576439"/>
    <lineage>
        <taxon>Bacteria</taxon>
        <taxon>Pseudomonadati</taxon>
        <taxon>Pseudomonadota</taxon>
        <taxon>Alphaproteobacteria</taxon>
        <taxon>Candidatus Pelagibacterales</taxon>
        <taxon>Candidatus Pelagibacterales incertae sedis</taxon>
        <taxon>Candidatus Fonsibacter</taxon>
    </lineage>
</organism>
<dbReference type="PANTHER" id="PTHR30005:SF0">
    <property type="entry name" value="RETROGRADE REGULATION PROTEIN 2"/>
    <property type="match status" value="1"/>
</dbReference>
<dbReference type="EMBL" id="RGOB01000003">
    <property type="protein sequence ID" value="NCU52737.1"/>
    <property type="molecule type" value="Genomic_DNA"/>
</dbReference>
<protein>
    <recommendedName>
        <fullName evidence="1">Ppx/GppA phosphatase N-terminal domain-containing protein</fullName>
    </recommendedName>
</protein>
<accession>A0A845S7J5</accession>
<dbReference type="Proteomes" id="UP000747791">
    <property type="component" value="Unassembled WGS sequence"/>
</dbReference>
<dbReference type="InterPro" id="IPR043129">
    <property type="entry name" value="ATPase_NBD"/>
</dbReference>
<dbReference type="Gene3D" id="3.30.420.150">
    <property type="entry name" value="Exopolyphosphatase. Domain 2"/>
    <property type="match status" value="1"/>
</dbReference>
<name>A0A845S7J5_9PROT</name>
<dbReference type="SUPFAM" id="SSF53067">
    <property type="entry name" value="Actin-like ATPase domain"/>
    <property type="match status" value="2"/>
</dbReference>
<evidence type="ECO:0000313" key="2">
    <source>
        <dbReference type="EMBL" id="NCU52737.1"/>
    </source>
</evidence>
<dbReference type="Gene3D" id="3.30.420.40">
    <property type="match status" value="1"/>
</dbReference>
<dbReference type="AlphaFoldDB" id="A0A845S7J5"/>
<comment type="caution">
    <text evidence="3">The sequence shown here is derived from an EMBL/GenBank/DDBJ whole genome shotgun (WGS) entry which is preliminary data.</text>
</comment>
<dbReference type="EMBL" id="RGGN01000002">
    <property type="protein sequence ID" value="NCU62492.1"/>
    <property type="molecule type" value="Genomic_DNA"/>
</dbReference>
<evidence type="ECO:0000259" key="1">
    <source>
        <dbReference type="Pfam" id="PF02541"/>
    </source>
</evidence>
<dbReference type="PANTHER" id="PTHR30005">
    <property type="entry name" value="EXOPOLYPHOSPHATASE"/>
    <property type="match status" value="1"/>
</dbReference>
<feature type="domain" description="Ppx/GppA phosphatase N-terminal" evidence="1">
    <location>
        <begin position="36"/>
        <end position="301"/>
    </location>
</feature>
<dbReference type="CDD" id="cd24052">
    <property type="entry name" value="ASKHA_NBD_HpPPX-GppA-like"/>
    <property type="match status" value="1"/>
</dbReference>
<dbReference type="GO" id="GO:0016462">
    <property type="term" value="F:pyrophosphatase activity"/>
    <property type="evidence" value="ECO:0007669"/>
    <property type="project" value="TreeGrafter"/>
</dbReference>
<evidence type="ECO:0000313" key="4">
    <source>
        <dbReference type="Proteomes" id="UP000572953"/>
    </source>
</evidence>
<dbReference type="Proteomes" id="UP000572953">
    <property type="component" value="Unassembled WGS sequence"/>
</dbReference>